<dbReference type="GO" id="GO:0005737">
    <property type="term" value="C:cytoplasm"/>
    <property type="evidence" value="ECO:0007669"/>
    <property type="project" value="UniProtKB-SubCell"/>
</dbReference>
<dbReference type="InterPro" id="IPR051385">
    <property type="entry name" value="Ceramide-binding_SVF1"/>
</dbReference>
<accession>A0AA38HF15</accession>
<evidence type="ECO:0000259" key="5">
    <source>
        <dbReference type="Pfam" id="PF17187"/>
    </source>
</evidence>
<dbReference type="GeneID" id="77728272"/>
<dbReference type="InterPro" id="IPR013931">
    <property type="entry name" value="Svf1-like_N"/>
</dbReference>
<dbReference type="AlphaFoldDB" id="A0AA38HF15"/>
<sequence length="424" mass="45768">MSFFGKKQSANAAPEVQNFHPVTSSLQGYGELSPEDTKWHCSTKGFGSETHTWYTILEDGCWIMVQIIWSYTGIFMIPATTQMTFKHYNPVTRVSSWKSVSVNGFKHDSHSCKSDTFEIKHTGSPTTEESYRITANLDKTVQIDIMFTRPADSPGFKLGKGPGGGVSVFGKDASESKRDGIISHRFLPVMQSSGHVVINGQMVDAKGDGMFVHAIQGLRPDSAASRWNFGFFTTAGDVADSKLGRVRALQMEFETTDYYGPTGPKSGRTKVNMGVVTSSKLSSPLIVVGQTSCAAVPTAFPALNDDVSAVTQTPGAKDKDTGYNAPSAIEFKWAGNRVGGEKGRVSAAVAVPLLGTTVGEGGLIEKVDVLAEIPYVLRKTLAAVTGTKPYIYQYLNSASLHVELDGEAVEVQGWLFNEATFVSE</sequence>
<feature type="domain" description="Svf1-like N-terminal" evidence="4">
    <location>
        <begin position="49"/>
        <end position="216"/>
    </location>
</feature>
<evidence type="ECO:0000256" key="3">
    <source>
        <dbReference type="ARBA" id="ARBA00022490"/>
    </source>
</evidence>
<keyword evidence="7" id="KW-1185">Reference proteome</keyword>
<dbReference type="SUPFAM" id="SSF159245">
    <property type="entry name" value="AttH-like"/>
    <property type="match status" value="1"/>
</dbReference>
<dbReference type="Pfam" id="PF08622">
    <property type="entry name" value="Svf1"/>
    <property type="match status" value="1"/>
</dbReference>
<dbReference type="InterPro" id="IPR033394">
    <property type="entry name" value="Svf1-like_C"/>
</dbReference>
<dbReference type="RefSeq" id="XP_052949207.1">
    <property type="nucleotide sequence ID" value="XM_053089067.1"/>
</dbReference>
<comment type="similarity">
    <text evidence="2">Belongs to the SVF1 family.</text>
</comment>
<gene>
    <name evidence="6" type="ORF">MKK02DRAFT_35050</name>
</gene>
<protein>
    <submittedName>
        <fullName evidence="6">Oxidative stress survival, Svf1-like protein</fullName>
    </submittedName>
</protein>
<comment type="subcellular location">
    <subcellularLocation>
        <location evidence="1">Cytoplasm</location>
    </subcellularLocation>
</comment>
<keyword evidence="3" id="KW-0963">Cytoplasm</keyword>
<feature type="domain" description="Svf1-like C-terminal" evidence="5">
    <location>
        <begin position="219"/>
        <end position="423"/>
    </location>
</feature>
<name>A0AA38HF15_9TREE</name>
<dbReference type="EMBL" id="JAKWFO010000001">
    <property type="protein sequence ID" value="KAI9639430.1"/>
    <property type="molecule type" value="Genomic_DNA"/>
</dbReference>
<comment type="caution">
    <text evidence="6">The sequence shown here is derived from an EMBL/GenBank/DDBJ whole genome shotgun (WGS) entry which is preliminary data.</text>
</comment>
<dbReference type="GO" id="GO:0006979">
    <property type="term" value="P:response to oxidative stress"/>
    <property type="evidence" value="ECO:0007669"/>
    <property type="project" value="InterPro"/>
</dbReference>
<proteinExistence type="inferred from homology"/>
<organism evidence="6 7">
    <name type="scientific">Dioszegia hungarica</name>
    <dbReference type="NCBI Taxonomy" id="4972"/>
    <lineage>
        <taxon>Eukaryota</taxon>
        <taxon>Fungi</taxon>
        <taxon>Dikarya</taxon>
        <taxon>Basidiomycota</taxon>
        <taxon>Agaricomycotina</taxon>
        <taxon>Tremellomycetes</taxon>
        <taxon>Tremellales</taxon>
        <taxon>Bulleribasidiaceae</taxon>
        <taxon>Dioszegia</taxon>
    </lineage>
</organism>
<evidence type="ECO:0000313" key="6">
    <source>
        <dbReference type="EMBL" id="KAI9639430.1"/>
    </source>
</evidence>
<evidence type="ECO:0000256" key="1">
    <source>
        <dbReference type="ARBA" id="ARBA00004496"/>
    </source>
</evidence>
<evidence type="ECO:0000259" key="4">
    <source>
        <dbReference type="Pfam" id="PF08622"/>
    </source>
</evidence>
<evidence type="ECO:0000313" key="7">
    <source>
        <dbReference type="Proteomes" id="UP001164286"/>
    </source>
</evidence>
<dbReference type="PANTHER" id="PTHR47107:SF1">
    <property type="entry name" value="CERAMIDE-BINDING PROTEIN SVF1-RELATED"/>
    <property type="match status" value="1"/>
</dbReference>
<dbReference type="PANTHER" id="PTHR47107">
    <property type="entry name" value="SVF1-LIKE PROTEIN YDR222W-RELATED"/>
    <property type="match status" value="1"/>
</dbReference>
<evidence type="ECO:0000256" key="2">
    <source>
        <dbReference type="ARBA" id="ARBA00009069"/>
    </source>
</evidence>
<reference evidence="6" key="1">
    <citation type="journal article" date="2022" name="G3 (Bethesda)">
        <title>High quality genome of the basidiomycete yeast Dioszegia hungarica PDD-24b-2 isolated from cloud water.</title>
        <authorList>
            <person name="Jarrige D."/>
            <person name="Haridas S."/>
            <person name="Bleykasten-Grosshans C."/>
            <person name="Joly M."/>
            <person name="Nadalig T."/>
            <person name="Sancelme M."/>
            <person name="Vuilleumier S."/>
            <person name="Grigoriev I.V."/>
            <person name="Amato P."/>
            <person name="Bringel F."/>
        </authorList>
    </citation>
    <scope>NUCLEOTIDE SEQUENCE</scope>
    <source>
        <strain evidence="6">PDD-24b-2</strain>
    </source>
</reference>
<dbReference type="Pfam" id="PF17187">
    <property type="entry name" value="Svf1_C"/>
    <property type="match status" value="1"/>
</dbReference>
<dbReference type="Proteomes" id="UP001164286">
    <property type="component" value="Unassembled WGS sequence"/>
</dbReference>